<sequence>MQSVGVKGQLRCSNNPVGSASVELYDRELTLDDNLMTSTITNDKGFFSFRGSIRDIWRIEPYLKIWHKCNYKGVRTC</sequence>
<evidence type="ECO:0000256" key="4">
    <source>
        <dbReference type="ARBA" id="ARBA00022729"/>
    </source>
</evidence>
<accession>A0A368GXH9</accession>
<organism evidence="5 6">
    <name type="scientific">Ancylostoma caninum</name>
    <name type="common">Dog hookworm</name>
    <dbReference type="NCBI Taxonomy" id="29170"/>
    <lineage>
        <taxon>Eukaryota</taxon>
        <taxon>Metazoa</taxon>
        <taxon>Ecdysozoa</taxon>
        <taxon>Nematoda</taxon>
        <taxon>Chromadorea</taxon>
        <taxon>Rhabditida</taxon>
        <taxon>Rhabditina</taxon>
        <taxon>Rhabditomorpha</taxon>
        <taxon>Strongyloidea</taxon>
        <taxon>Ancylostomatidae</taxon>
        <taxon>Ancylostomatinae</taxon>
        <taxon>Ancylostoma</taxon>
    </lineage>
</organism>
<proteinExistence type="inferred from homology"/>
<dbReference type="OrthoDB" id="5827029at2759"/>
<dbReference type="PANTHER" id="PTHR21700">
    <property type="entry name" value="TRANSTHYRETIN-LIKE FAMILY PROTEIN-RELATED"/>
    <property type="match status" value="1"/>
</dbReference>
<keyword evidence="6" id="KW-1185">Reference proteome</keyword>
<dbReference type="AlphaFoldDB" id="A0A368GXH9"/>
<comment type="caution">
    <text evidence="5">The sequence shown here is derived from an EMBL/GenBank/DDBJ whole genome shotgun (WGS) entry which is preliminary data.</text>
</comment>
<evidence type="ECO:0000256" key="2">
    <source>
        <dbReference type="ARBA" id="ARBA00010112"/>
    </source>
</evidence>
<keyword evidence="3" id="KW-0964">Secreted</keyword>
<dbReference type="GO" id="GO:0005576">
    <property type="term" value="C:extracellular region"/>
    <property type="evidence" value="ECO:0007669"/>
    <property type="project" value="UniProtKB-SubCell"/>
</dbReference>
<protein>
    <submittedName>
        <fullName evidence="5">Transthyretin-like family protein</fullName>
    </submittedName>
</protein>
<evidence type="ECO:0000313" key="5">
    <source>
        <dbReference type="EMBL" id="RCN47707.1"/>
    </source>
</evidence>
<evidence type="ECO:0000256" key="1">
    <source>
        <dbReference type="ARBA" id="ARBA00004613"/>
    </source>
</evidence>
<evidence type="ECO:0000313" key="6">
    <source>
        <dbReference type="Proteomes" id="UP000252519"/>
    </source>
</evidence>
<dbReference type="EMBL" id="JOJR01000057">
    <property type="protein sequence ID" value="RCN47707.1"/>
    <property type="molecule type" value="Genomic_DNA"/>
</dbReference>
<comment type="subcellular location">
    <subcellularLocation>
        <location evidence="1">Secreted</location>
    </subcellularLocation>
</comment>
<name>A0A368GXH9_ANCCA</name>
<dbReference type="Proteomes" id="UP000252519">
    <property type="component" value="Unassembled WGS sequence"/>
</dbReference>
<keyword evidence="4" id="KW-0732">Signal</keyword>
<dbReference type="InterPro" id="IPR001534">
    <property type="entry name" value="Transthyretin-like"/>
</dbReference>
<gene>
    <name evidence="5" type="ORF">ANCCAN_06171</name>
</gene>
<reference evidence="5 6" key="1">
    <citation type="submission" date="2014-10" db="EMBL/GenBank/DDBJ databases">
        <title>Draft genome of the hookworm Ancylostoma caninum.</title>
        <authorList>
            <person name="Mitreva M."/>
        </authorList>
    </citation>
    <scope>NUCLEOTIDE SEQUENCE [LARGE SCALE GENOMIC DNA]</scope>
    <source>
        <strain evidence="5 6">Baltimore</strain>
    </source>
</reference>
<dbReference type="Gene3D" id="2.60.40.3330">
    <property type="match status" value="1"/>
</dbReference>
<comment type="similarity">
    <text evidence="2">Belongs to the nematode transthyretin-like family.</text>
</comment>
<dbReference type="Pfam" id="PF01060">
    <property type="entry name" value="TTR-52"/>
    <property type="match status" value="1"/>
</dbReference>
<dbReference type="InterPro" id="IPR038479">
    <property type="entry name" value="Transthyretin-like_sf"/>
</dbReference>
<evidence type="ECO:0000256" key="3">
    <source>
        <dbReference type="ARBA" id="ARBA00022525"/>
    </source>
</evidence>
<dbReference type="GO" id="GO:0009986">
    <property type="term" value="C:cell surface"/>
    <property type="evidence" value="ECO:0007669"/>
    <property type="project" value="InterPro"/>
</dbReference>